<keyword evidence="2 9" id="KW-0808">Transferase</keyword>
<comment type="caution">
    <text evidence="13">The sequence shown here is derived from an EMBL/GenBank/DDBJ whole genome shotgun (WGS) entry which is preliminary data.</text>
</comment>
<feature type="binding site" evidence="9">
    <location>
        <position position="171"/>
    </location>
    <ligand>
        <name>2-[(2R,5Z)-2-carboxy-4-methylthiazol-5(2H)-ylidene]ethyl phosphate</name>
        <dbReference type="ChEBI" id="CHEBI:62899"/>
    </ligand>
</feature>
<dbReference type="GO" id="GO:0000287">
    <property type="term" value="F:magnesium ion binding"/>
    <property type="evidence" value="ECO:0007669"/>
    <property type="project" value="UniProtKB-UniRule"/>
</dbReference>
<sequence length="213" mass="22448">MGQVRGSLPGFYAIIDSGVLMKRGVDLSDFARAIRDAGVQLIQYRDKEAAPQTILRTAEIIRDIFAGSGCSLIMNDRADLAVIAGWDGVHVGQGDLLPEDARRVVGPARWVGVSTHTEEQVRVAEASCADYVAVGPVFTTGTKRDAEPVIGLAGVALARALTKKPLVAIGGVTRANARSVLEAGADSVAVIGALIDDGRSVEKVARDFLDVLR</sequence>
<dbReference type="InterPro" id="IPR013785">
    <property type="entry name" value="Aldolase_TIM"/>
</dbReference>
<feature type="binding site" evidence="9">
    <location>
        <position position="95"/>
    </location>
    <ligand>
        <name>Mg(2+)</name>
        <dbReference type="ChEBI" id="CHEBI:18420"/>
    </ligand>
</feature>
<comment type="caution">
    <text evidence="9">Lacks conserved residue(s) required for the propagation of feature annotation.</text>
</comment>
<accession>A0A9X0QHE1</accession>
<keyword evidence="4 9" id="KW-0460">Magnesium</keyword>
<feature type="binding site" evidence="9">
    <location>
        <position position="76"/>
    </location>
    <ligand>
        <name>Mg(2+)</name>
        <dbReference type="ChEBI" id="CHEBI:18420"/>
    </ligand>
</feature>
<dbReference type="GO" id="GO:0009229">
    <property type="term" value="P:thiamine diphosphate biosynthetic process"/>
    <property type="evidence" value="ECO:0007669"/>
    <property type="project" value="UniProtKB-UniRule"/>
</dbReference>
<dbReference type="PANTHER" id="PTHR20857">
    <property type="entry name" value="THIAMINE-PHOSPHATE PYROPHOSPHORYLASE"/>
    <property type="match status" value="1"/>
</dbReference>
<comment type="similarity">
    <text evidence="9 10">Belongs to the thiamine-phosphate synthase family.</text>
</comment>
<dbReference type="InterPro" id="IPR036206">
    <property type="entry name" value="ThiamineP_synth_sf"/>
</dbReference>
<comment type="cofactor">
    <cofactor evidence="9">
        <name>Mg(2+)</name>
        <dbReference type="ChEBI" id="CHEBI:18420"/>
    </cofactor>
    <text evidence="9">Binds 1 Mg(2+) ion per subunit.</text>
</comment>
<keyword evidence="3 9" id="KW-0479">Metal-binding</keyword>
<feature type="binding site" evidence="9">
    <location>
        <begin position="140"/>
        <end position="142"/>
    </location>
    <ligand>
        <name>2-[(2R,5Z)-2-carboxy-4-methylthiazol-5(2H)-ylidene]ethyl phosphate</name>
        <dbReference type="ChEBI" id="CHEBI:62899"/>
    </ligand>
</feature>
<dbReference type="HAMAP" id="MF_00097">
    <property type="entry name" value="TMP_synthase"/>
    <property type="match status" value="1"/>
</dbReference>
<feature type="binding site" evidence="9">
    <location>
        <begin position="43"/>
        <end position="47"/>
    </location>
    <ligand>
        <name>4-amino-2-methyl-5-(diphosphooxymethyl)pyrimidine</name>
        <dbReference type="ChEBI" id="CHEBI:57841"/>
    </ligand>
</feature>
<dbReference type="Gene3D" id="3.20.20.70">
    <property type="entry name" value="Aldolase class I"/>
    <property type="match status" value="1"/>
</dbReference>
<dbReference type="GO" id="GO:0009228">
    <property type="term" value="P:thiamine biosynthetic process"/>
    <property type="evidence" value="ECO:0007669"/>
    <property type="project" value="UniProtKB-KW"/>
</dbReference>
<evidence type="ECO:0000256" key="3">
    <source>
        <dbReference type="ARBA" id="ARBA00022723"/>
    </source>
</evidence>
<keyword evidence="14" id="KW-1185">Reference proteome</keyword>
<dbReference type="GO" id="GO:0004789">
    <property type="term" value="F:thiamine-phosphate diphosphorylase activity"/>
    <property type="evidence" value="ECO:0007669"/>
    <property type="project" value="UniProtKB-UniRule"/>
</dbReference>
<dbReference type="Proteomes" id="UP000535182">
    <property type="component" value="Unassembled WGS sequence"/>
</dbReference>
<dbReference type="NCBIfam" id="TIGR00693">
    <property type="entry name" value="thiE"/>
    <property type="match status" value="1"/>
</dbReference>
<dbReference type="GO" id="GO:0005737">
    <property type="term" value="C:cytoplasm"/>
    <property type="evidence" value="ECO:0007669"/>
    <property type="project" value="TreeGrafter"/>
</dbReference>
<gene>
    <name evidence="9" type="primary">thiE</name>
    <name evidence="13" type="ORF">HDF14_003886</name>
</gene>
<comment type="function">
    <text evidence="9">Condenses 4-methyl-5-(beta-hydroxyethyl)thiazole monophosphate (THZ-P) and 2-methyl-4-amino-5-hydroxymethyl pyrimidine pyrophosphate (HMP-PP) to form thiamine monophosphate (TMP).</text>
</comment>
<comment type="pathway">
    <text evidence="1 9 11">Cofactor biosynthesis; thiamine diphosphate biosynthesis; thiamine phosphate from 4-amino-2-methyl-5-diphosphomethylpyrimidine and 4-methyl-5-(2-phosphoethyl)-thiazole: step 1/1.</text>
</comment>
<evidence type="ECO:0000256" key="8">
    <source>
        <dbReference type="ARBA" id="ARBA00047883"/>
    </source>
</evidence>
<dbReference type="PANTHER" id="PTHR20857:SF15">
    <property type="entry name" value="THIAMINE-PHOSPHATE SYNTHASE"/>
    <property type="match status" value="1"/>
</dbReference>
<keyword evidence="5 9" id="KW-0784">Thiamine biosynthesis</keyword>
<evidence type="ECO:0000256" key="6">
    <source>
        <dbReference type="ARBA" id="ARBA00047334"/>
    </source>
</evidence>
<reference evidence="13 14" key="1">
    <citation type="submission" date="2020-08" db="EMBL/GenBank/DDBJ databases">
        <title>Genomic Encyclopedia of Type Strains, Phase IV (KMG-V): Genome sequencing to study the core and pangenomes of soil and plant-associated prokaryotes.</title>
        <authorList>
            <person name="Whitman W."/>
        </authorList>
    </citation>
    <scope>NUCLEOTIDE SEQUENCE [LARGE SCALE GENOMIC DNA]</scope>
    <source>
        <strain evidence="13 14">X5P2</strain>
    </source>
</reference>
<protein>
    <recommendedName>
        <fullName evidence="9">Thiamine-phosphate synthase</fullName>
        <shortName evidence="9">TP synthase</shortName>
        <shortName evidence="9">TPS</shortName>
        <ecNumber evidence="9">2.5.1.3</ecNumber>
    </recommendedName>
    <alternativeName>
        <fullName evidence="9">Thiamine-phosphate pyrophosphorylase</fullName>
        <shortName evidence="9">TMP pyrophosphorylase</shortName>
        <shortName evidence="9">TMP-PPase</shortName>
    </alternativeName>
</protein>
<evidence type="ECO:0000256" key="10">
    <source>
        <dbReference type="RuleBase" id="RU003826"/>
    </source>
</evidence>
<dbReference type="CDD" id="cd00564">
    <property type="entry name" value="TMP_TenI"/>
    <property type="match status" value="1"/>
</dbReference>
<comment type="catalytic activity">
    <reaction evidence="8 9 10">
        <text>2-[(2R,5Z)-2-carboxy-4-methylthiazol-5(2H)-ylidene]ethyl phosphate + 4-amino-2-methyl-5-(diphosphooxymethyl)pyrimidine + 2 H(+) = thiamine phosphate + CO2 + diphosphate</text>
        <dbReference type="Rhea" id="RHEA:47844"/>
        <dbReference type="ChEBI" id="CHEBI:15378"/>
        <dbReference type="ChEBI" id="CHEBI:16526"/>
        <dbReference type="ChEBI" id="CHEBI:33019"/>
        <dbReference type="ChEBI" id="CHEBI:37575"/>
        <dbReference type="ChEBI" id="CHEBI:57841"/>
        <dbReference type="ChEBI" id="CHEBI:62899"/>
        <dbReference type="EC" id="2.5.1.3"/>
    </reaction>
</comment>
<proteinExistence type="inferred from homology"/>
<dbReference type="SUPFAM" id="SSF51391">
    <property type="entry name" value="Thiamin phosphate synthase"/>
    <property type="match status" value="1"/>
</dbReference>
<evidence type="ECO:0000256" key="2">
    <source>
        <dbReference type="ARBA" id="ARBA00022679"/>
    </source>
</evidence>
<feature type="binding site" evidence="9">
    <location>
        <position position="143"/>
    </location>
    <ligand>
        <name>4-amino-2-methyl-5-(diphosphooxymethyl)pyrimidine</name>
        <dbReference type="ChEBI" id="CHEBI:57841"/>
    </ligand>
</feature>
<dbReference type="RefSeq" id="WP_183979532.1">
    <property type="nucleotide sequence ID" value="NZ_JACHEB010000009.1"/>
</dbReference>
<evidence type="ECO:0000256" key="7">
    <source>
        <dbReference type="ARBA" id="ARBA00047851"/>
    </source>
</evidence>
<comment type="catalytic activity">
    <reaction evidence="6 9 10">
        <text>4-methyl-5-(2-phosphooxyethyl)-thiazole + 4-amino-2-methyl-5-(diphosphooxymethyl)pyrimidine + H(+) = thiamine phosphate + diphosphate</text>
        <dbReference type="Rhea" id="RHEA:22328"/>
        <dbReference type="ChEBI" id="CHEBI:15378"/>
        <dbReference type="ChEBI" id="CHEBI:33019"/>
        <dbReference type="ChEBI" id="CHEBI:37575"/>
        <dbReference type="ChEBI" id="CHEBI:57841"/>
        <dbReference type="ChEBI" id="CHEBI:58296"/>
        <dbReference type="EC" id="2.5.1.3"/>
    </reaction>
</comment>
<evidence type="ECO:0000256" key="11">
    <source>
        <dbReference type="RuleBase" id="RU004253"/>
    </source>
</evidence>
<dbReference type="AlphaFoldDB" id="A0A9X0QHE1"/>
<dbReference type="InterPro" id="IPR034291">
    <property type="entry name" value="TMP_synthase"/>
</dbReference>
<dbReference type="EMBL" id="JACHEB010000009">
    <property type="protein sequence ID" value="MBB5330253.1"/>
    <property type="molecule type" value="Genomic_DNA"/>
</dbReference>
<dbReference type="Pfam" id="PF02581">
    <property type="entry name" value="TMP-TENI"/>
    <property type="match status" value="1"/>
</dbReference>
<feature type="binding site" evidence="9">
    <location>
        <position position="114"/>
    </location>
    <ligand>
        <name>4-amino-2-methyl-5-(diphosphooxymethyl)pyrimidine</name>
        <dbReference type="ChEBI" id="CHEBI:57841"/>
    </ligand>
</feature>
<evidence type="ECO:0000313" key="13">
    <source>
        <dbReference type="EMBL" id="MBB5330253.1"/>
    </source>
</evidence>
<evidence type="ECO:0000259" key="12">
    <source>
        <dbReference type="Pfam" id="PF02581"/>
    </source>
</evidence>
<feature type="domain" description="Thiamine phosphate synthase/TenI" evidence="12">
    <location>
        <begin position="12"/>
        <end position="194"/>
    </location>
</feature>
<evidence type="ECO:0000313" key="14">
    <source>
        <dbReference type="Proteomes" id="UP000535182"/>
    </source>
</evidence>
<comment type="catalytic activity">
    <reaction evidence="7 9 10">
        <text>2-(2-carboxy-4-methylthiazol-5-yl)ethyl phosphate + 4-amino-2-methyl-5-(diphosphooxymethyl)pyrimidine + 2 H(+) = thiamine phosphate + CO2 + diphosphate</text>
        <dbReference type="Rhea" id="RHEA:47848"/>
        <dbReference type="ChEBI" id="CHEBI:15378"/>
        <dbReference type="ChEBI" id="CHEBI:16526"/>
        <dbReference type="ChEBI" id="CHEBI:33019"/>
        <dbReference type="ChEBI" id="CHEBI:37575"/>
        <dbReference type="ChEBI" id="CHEBI:57841"/>
        <dbReference type="ChEBI" id="CHEBI:62890"/>
        <dbReference type="EC" id="2.5.1.3"/>
    </reaction>
</comment>
<evidence type="ECO:0000256" key="1">
    <source>
        <dbReference type="ARBA" id="ARBA00005165"/>
    </source>
</evidence>
<evidence type="ECO:0000256" key="9">
    <source>
        <dbReference type="HAMAP-Rule" id="MF_00097"/>
    </source>
</evidence>
<name>A0A9X0QHE1_9BACT</name>
<evidence type="ECO:0000256" key="4">
    <source>
        <dbReference type="ARBA" id="ARBA00022842"/>
    </source>
</evidence>
<dbReference type="InterPro" id="IPR022998">
    <property type="entry name" value="ThiamineP_synth_TenI"/>
</dbReference>
<evidence type="ECO:0000256" key="5">
    <source>
        <dbReference type="ARBA" id="ARBA00022977"/>
    </source>
</evidence>
<feature type="binding site" evidence="9">
    <location>
        <position position="75"/>
    </location>
    <ligand>
        <name>4-amino-2-methyl-5-(diphosphooxymethyl)pyrimidine</name>
        <dbReference type="ChEBI" id="CHEBI:57841"/>
    </ligand>
</feature>
<dbReference type="EC" id="2.5.1.3" evidence="9"/>
<organism evidence="13 14">
    <name type="scientific">Tunturiibacter gelidiferens</name>
    <dbReference type="NCBI Taxonomy" id="3069689"/>
    <lineage>
        <taxon>Bacteria</taxon>
        <taxon>Pseudomonadati</taxon>
        <taxon>Acidobacteriota</taxon>
        <taxon>Terriglobia</taxon>
        <taxon>Terriglobales</taxon>
        <taxon>Acidobacteriaceae</taxon>
        <taxon>Tunturiibacter</taxon>
    </lineage>
</organism>